<comment type="caution">
    <text evidence="1">The sequence shown here is derived from an EMBL/GenBank/DDBJ whole genome shotgun (WGS) entry which is preliminary data.</text>
</comment>
<gene>
    <name evidence="1" type="ORF">CEXT_78981</name>
</gene>
<sequence>MHIIPASRVLLANGHFKRVPHQTKLGEAQCAWRIQKPFDLENDSPTHNNKNLINWNHICKKIYPHVFLPTIPPTGTINREIWGIPEITTKLNAIELYKMRTHKPLWVQIPGWYLFGRVRRVPEIFSAVEVAHIADSYLICSRIYGPAPPNCEDSSFRNARKS</sequence>
<organism evidence="1 2">
    <name type="scientific">Caerostris extrusa</name>
    <name type="common">Bark spider</name>
    <name type="synonym">Caerostris bankana</name>
    <dbReference type="NCBI Taxonomy" id="172846"/>
    <lineage>
        <taxon>Eukaryota</taxon>
        <taxon>Metazoa</taxon>
        <taxon>Ecdysozoa</taxon>
        <taxon>Arthropoda</taxon>
        <taxon>Chelicerata</taxon>
        <taxon>Arachnida</taxon>
        <taxon>Araneae</taxon>
        <taxon>Araneomorphae</taxon>
        <taxon>Entelegynae</taxon>
        <taxon>Araneoidea</taxon>
        <taxon>Araneidae</taxon>
        <taxon>Caerostris</taxon>
    </lineage>
</organism>
<keyword evidence="2" id="KW-1185">Reference proteome</keyword>
<proteinExistence type="predicted"/>
<accession>A0AAV4PNG9</accession>
<dbReference type="AlphaFoldDB" id="A0AAV4PNG9"/>
<name>A0AAV4PNG9_CAEEX</name>
<evidence type="ECO:0000313" key="2">
    <source>
        <dbReference type="Proteomes" id="UP001054945"/>
    </source>
</evidence>
<dbReference type="EMBL" id="BPLR01004940">
    <property type="protein sequence ID" value="GIX98649.1"/>
    <property type="molecule type" value="Genomic_DNA"/>
</dbReference>
<dbReference type="Proteomes" id="UP001054945">
    <property type="component" value="Unassembled WGS sequence"/>
</dbReference>
<protein>
    <submittedName>
        <fullName evidence="1">Uncharacterized protein</fullName>
    </submittedName>
</protein>
<reference evidence="1 2" key="1">
    <citation type="submission" date="2021-06" db="EMBL/GenBank/DDBJ databases">
        <title>Caerostris extrusa draft genome.</title>
        <authorList>
            <person name="Kono N."/>
            <person name="Arakawa K."/>
        </authorList>
    </citation>
    <scope>NUCLEOTIDE SEQUENCE [LARGE SCALE GENOMIC DNA]</scope>
</reference>
<evidence type="ECO:0000313" key="1">
    <source>
        <dbReference type="EMBL" id="GIX98649.1"/>
    </source>
</evidence>